<dbReference type="InterPro" id="IPR036047">
    <property type="entry name" value="F-box-like_dom_sf"/>
</dbReference>
<dbReference type="PANTHER" id="PTHR31900">
    <property type="entry name" value="F-BOX/RNI SUPERFAMILY PROTEIN-RELATED"/>
    <property type="match status" value="1"/>
</dbReference>
<dbReference type="InterPro" id="IPR053781">
    <property type="entry name" value="F-box_AtFBL13-like"/>
</dbReference>
<dbReference type="CDD" id="cd22160">
    <property type="entry name" value="F-box_AtFBL13-like"/>
    <property type="match status" value="1"/>
</dbReference>
<organism evidence="2 3">
    <name type="scientific">Brassica napus</name>
    <name type="common">Rape</name>
    <dbReference type="NCBI Taxonomy" id="3708"/>
    <lineage>
        <taxon>Eukaryota</taxon>
        <taxon>Viridiplantae</taxon>
        <taxon>Streptophyta</taxon>
        <taxon>Embryophyta</taxon>
        <taxon>Tracheophyta</taxon>
        <taxon>Spermatophyta</taxon>
        <taxon>Magnoliopsida</taxon>
        <taxon>eudicotyledons</taxon>
        <taxon>Gunneridae</taxon>
        <taxon>Pentapetalae</taxon>
        <taxon>rosids</taxon>
        <taxon>malvids</taxon>
        <taxon>Brassicales</taxon>
        <taxon>Brassicaceae</taxon>
        <taxon>Brassiceae</taxon>
        <taxon>Brassica</taxon>
    </lineage>
</organism>
<protein>
    <recommendedName>
        <fullName evidence="1">F-box domain-containing protein</fullName>
    </recommendedName>
</protein>
<evidence type="ECO:0000313" key="3">
    <source>
        <dbReference type="Proteomes" id="UP000824890"/>
    </source>
</evidence>
<dbReference type="PANTHER" id="PTHR31900:SF34">
    <property type="entry name" value="EMB|CAB62440.1-RELATED"/>
    <property type="match status" value="1"/>
</dbReference>
<dbReference type="SMART" id="SM00256">
    <property type="entry name" value="FBOX"/>
    <property type="match status" value="1"/>
</dbReference>
<proteinExistence type="predicted"/>
<dbReference type="Gene3D" id="1.20.1280.50">
    <property type="match status" value="1"/>
</dbReference>
<gene>
    <name evidence="2" type="ORF">HID58_060688</name>
</gene>
<sequence length="389" mass="45078">MLNDELVTECGVCFFEVVKGISLLDSGKLSQLPDDLLIKILSFVPTKDDVAMSILSKRWLSLWTSVPRVIFYDFSEEDSDEDEEGNEIHAIRSLSQFVFGTLLLHKAAVLERFHLNTTSECSLSQIGLWVRIAVDRFVHNLKISFFITITVLFCFRFRCEMIETLELHRVILFNVPSSQFSFRSLVKLCLLSVMTNLSPRLISNCFVLEELVVETCHKDNVFIHWEYNPPDDHMFVIRSQSLKRLRIVDYFGELDFIGNLLKLVDVNIQSFSYHANVLESFTFVRRLKVCLAGEARYPRGTLCSCDDSWTNMLVRLLQHSPKPKLSSISWRVPVCLFLHLKSFEWRDYEGTKVEKEVAIYILNNAKRLVTAAIYPFSVSLVRKHQKIEE</sequence>
<comment type="caution">
    <text evidence="2">The sequence shown here is derived from an EMBL/GenBank/DDBJ whole genome shotgun (WGS) entry which is preliminary data.</text>
</comment>
<dbReference type="Proteomes" id="UP000824890">
    <property type="component" value="Unassembled WGS sequence"/>
</dbReference>
<feature type="domain" description="F-box" evidence="1">
    <location>
        <begin position="26"/>
        <end position="74"/>
    </location>
</feature>
<dbReference type="PROSITE" id="PS50181">
    <property type="entry name" value="FBOX"/>
    <property type="match status" value="1"/>
</dbReference>
<accession>A0ABQ7ZWH3</accession>
<evidence type="ECO:0000313" key="2">
    <source>
        <dbReference type="EMBL" id="KAH0884592.1"/>
    </source>
</evidence>
<keyword evidence="3" id="KW-1185">Reference proteome</keyword>
<reference evidence="2 3" key="1">
    <citation type="submission" date="2021-05" db="EMBL/GenBank/DDBJ databases">
        <title>Genome Assembly of Synthetic Allotetraploid Brassica napus Reveals Homoeologous Exchanges between Subgenomes.</title>
        <authorList>
            <person name="Davis J.T."/>
        </authorList>
    </citation>
    <scope>NUCLEOTIDE SEQUENCE [LARGE SCALE GENOMIC DNA]</scope>
    <source>
        <strain evidence="3">cv. Da-Ae</strain>
        <tissue evidence="2">Seedling</tissue>
    </source>
</reference>
<dbReference type="InterPro" id="IPR050232">
    <property type="entry name" value="FBL13/AtMIF1-like"/>
</dbReference>
<dbReference type="InterPro" id="IPR001810">
    <property type="entry name" value="F-box_dom"/>
</dbReference>
<evidence type="ECO:0000259" key="1">
    <source>
        <dbReference type="PROSITE" id="PS50181"/>
    </source>
</evidence>
<dbReference type="Pfam" id="PF08387">
    <property type="entry name" value="FBD"/>
    <property type="match status" value="1"/>
</dbReference>
<dbReference type="InterPro" id="IPR006566">
    <property type="entry name" value="FBD"/>
</dbReference>
<name>A0ABQ7ZWH3_BRANA</name>
<feature type="non-terminal residue" evidence="2">
    <location>
        <position position="389"/>
    </location>
</feature>
<dbReference type="SUPFAM" id="SSF81383">
    <property type="entry name" value="F-box domain"/>
    <property type="match status" value="1"/>
</dbReference>
<dbReference type="EMBL" id="JAGKQM010000014">
    <property type="protein sequence ID" value="KAH0884592.1"/>
    <property type="molecule type" value="Genomic_DNA"/>
</dbReference>
<dbReference type="Pfam" id="PF00646">
    <property type="entry name" value="F-box"/>
    <property type="match status" value="1"/>
</dbReference>